<dbReference type="InterPro" id="IPR017476">
    <property type="entry name" value="UDP-Glc/GDP-Man"/>
</dbReference>
<comment type="caution">
    <text evidence="10">The sequence shown here is derived from an EMBL/GenBank/DDBJ whole genome shotgun (WGS) entry which is preliminary data.</text>
</comment>
<dbReference type="Gene3D" id="3.40.50.720">
    <property type="entry name" value="NAD(P)-binding Rossmann-like Domain"/>
    <property type="match status" value="2"/>
</dbReference>
<dbReference type="EC" id="1.1.1.336" evidence="1"/>
<keyword evidence="4" id="KW-0520">NAD</keyword>
<dbReference type="SMART" id="SM00984">
    <property type="entry name" value="UDPG_MGDP_dh_C"/>
    <property type="match status" value="1"/>
</dbReference>
<evidence type="ECO:0000313" key="10">
    <source>
        <dbReference type="EMBL" id="MBP1987791.1"/>
    </source>
</evidence>
<dbReference type="NCBIfam" id="TIGR03026">
    <property type="entry name" value="NDP-sugDHase"/>
    <property type="match status" value="1"/>
</dbReference>
<evidence type="ECO:0000256" key="1">
    <source>
        <dbReference type="ARBA" id="ARBA00012935"/>
    </source>
</evidence>
<evidence type="ECO:0000256" key="6">
    <source>
        <dbReference type="ARBA" id="ARBA00049130"/>
    </source>
</evidence>
<protein>
    <recommendedName>
        <fullName evidence="2">UDP-N-acetyl-D-mannosamine dehydrogenase</fullName>
        <ecNumber evidence="1">1.1.1.336</ecNumber>
    </recommendedName>
    <alternativeName>
        <fullName evidence="5">UDP-ManNAc 6-dehydrogenase</fullName>
    </alternativeName>
</protein>
<dbReference type="PIRSF" id="PIRSF500136">
    <property type="entry name" value="UDP_ManNAc_DH"/>
    <property type="match status" value="1"/>
</dbReference>
<proteinExistence type="inferred from homology"/>
<feature type="domain" description="UDP-glucose/GDP-mannose dehydrogenase C-terminal" evidence="9">
    <location>
        <begin position="326"/>
        <end position="422"/>
    </location>
</feature>
<keyword evidence="11" id="KW-1185">Reference proteome</keyword>
<keyword evidence="3" id="KW-0560">Oxidoreductase</keyword>
<organism evidence="10 11">
    <name type="scientific">Halolamina salifodinae</name>
    <dbReference type="NCBI Taxonomy" id="1202767"/>
    <lineage>
        <taxon>Archaea</taxon>
        <taxon>Methanobacteriati</taxon>
        <taxon>Methanobacteriota</taxon>
        <taxon>Stenosarchaea group</taxon>
        <taxon>Halobacteria</taxon>
        <taxon>Halobacteriales</taxon>
        <taxon>Haloferacaceae</taxon>
    </lineage>
</organism>
<evidence type="ECO:0000256" key="8">
    <source>
        <dbReference type="SAM" id="MobiDB-lite"/>
    </source>
</evidence>
<dbReference type="OrthoDB" id="372050at2157"/>
<feature type="region of interest" description="Disordered" evidence="8">
    <location>
        <begin position="429"/>
        <end position="450"/>
    </location>
</feature>
<dbReference type="RefSeq" id="WP_209492155.1">
    <property type="nucleotide sequence ID" value="NZ_JAGGLC010000005.1"/>
</dbReference>
<dbReference type="GO" id="GO:0016628">
    <property type="term" value="F:oxidoreductase activity, acting on the CH-CH group of donors, NAD or NADP as acceptor"/>
    <property type="evidence" value="ECO:0007669"/>
    <property type="project" value="InterPro"/>
</dbReference>
<evidence type="ECO:0000256" key="7">
    <source>
        <dbReference type="PIRNR" id="PIRNR000124"/>
    </source>
</evidence>
<dbReference type="InterPro" id="IPR014027">
    <property type="entry name" value="UDP-Glc/GDP-Man_DH_C"/>
</dbReference>
<dbReference type="InterPro" id="IPR001732">
    <property type="entry name" value="UDP-Glc/GDP-Man_DH_N"/>
</dbReference>
<dbReference type="AlphaFoldDB" id="A0A8T4GXH3"/>
<evidence type="ECO:0000256" key="5">
    <source>
        <dbReference type="ARBA" id="ARBA00030172"/>
    </source>
</evidence>
<dbReference type="Pfam" id="PF03721">
    <property type="entry name" value="UDPG_MGDP_dh_N"/>
    <property type="match status" value="1"/>
</dbReference>
<gene>
    <name evidence="10" type="ORF">J2753_002301</name>
</gene>
<dbReference type="InterPro" id="IPR036291">
    <property type="entry name" value="NAD(P)-bd_dom_sf"/>
</dbReference>
<dbReference type="GO" id="GO:0051287">
    <property type="term" value="F:NAD binding"/>
    <property type="evidence" value="ECO:0007669"/>
    <property type="project" value="InterPro"/>
</dbReference>
<comment type="catalytic activity">
    <reaction evidence="6">
        <text>UDP-N-acetyl-alpha-D-mannosamine + 2 NAD(+) + H2O = UDP-N-acetyl-alpha-D-mannosaminouronate + 2 NADH + 3 H(+)</text>
        <dbReference type="Rhea" id="RHEA:25780"/>
        <dbReference type="ChEBI" id="CHEBI:15377"/>
        <dbReference type="ChEBI" id="CHEBI:15378"/>
        <dbReference type="ChEBI" id="CHEBI:57540"/>
        <dbReference type="ChEBI" id="CHEBI:57945"/>
        <dbReference type="ChEBI" id="CHEBI:68623"/>
        <dbReference type="ChEBI" id="CHEBI:70731"/>
        <dbReference type="EC" id="1.1.1.336"/>
    </reaction>
</comment>
<comment type="similarity">
    <text evidence="7">Belongs to the UDP-glucose/GDP-mannose dehydrogenase family.</text>
</comment>
<dbReference type="InterPro" id="IPR014026">
    <property type="entry name" value="UDP-Glc/GDP-Man_DH_dimer"/>
</dbReference>
<dbReference type="PANTHER" id="PTHR43491">
    <property type="entry name" value="UDP-N-ACETYL-D-MANNOSAMINE DEHYDROGENASE"/>
    <property type="match status" value="1"/>
</dbReference>
<dbReference type="SUPFAM" id="SSF51735">
    <property type="entry name" value="NAD(P)-binding Rossmann-fold domains"/>
    <property type="match status" value="1"/>
</dbReference>
<dbReference type="EMBL" id="JAGGLC010000005">
    <property type="protein sequence ID" value="MBP1987791.1"/>
    <property type="molecule type" value="Genomic_DNA"/>
</dbReference>
<dbReference type="InterPro" id="IPR008927">
    <property type="entry name" value="6-PGluconate_DH-like_C_sf"/>
</dbReference>
<name>A0A8T4GXH3_9EURY</name>
<evidence type="ECO:0000256" key="2">
    <source>
        <dbReference type="ARBA" id="ARBA00016796"/>
    </source>
</evidence>
<dbReference type="InterPro" id="IPR036220">
    <property type="entry name" value="UDP-Glc/GDP-Man_DH_C_sf"/>
</dbReference>
<dbReference type="PIRSF" id="PIRSF000124">
    <property type="entry name" value="UDPglc_GDPman_dh"/>
    <property type="match status" value="1"/>
</dbReference>
<reference evidence="10" key="1">
    <citation type="submission" date="2021-03" db="EMBL/GenBank/DDBJ databases">
        <title>Genomic Encyclopedia of Type Strains, Phase IV (KMG-IV): sequencing the most valuable type-strain genomes for metagenomic binning, comparative biology and taxonomic classification.</title>
        <authorList>
            <person name="Goeker M."/>
        </authorList>
    </citation>
    <scope>NUCLEOTIDE SEQUENCE</scope>
    <source>
        <strain evidence="10">DSM 26232</strain>
    </source>
</reference>
<dbReference type="PANTHER" id="PTHR43491:SF1">
    <property type="entry name" value="UDP-N-ACETYL-D-MANNOSAMINE DEHYDROGENASE"/>
    <property type="match status" value="1"/>
</dbReference>
<feature type="compositionally biased region" description="Low complexity" evidence="8">
    <location>
        <begin position="436"/>
        <end position="450"/>
    </location>
</feature>
<dbReference type="Pfam" id="PF03720">
    <property type="entry name" value="UDPG_MGDP_dh_C"/>
    <property type="match status" value="1"/>
</dbReference>
<accession>A0A8T4GXH3</accession>
<evidence type="ECO:0000313" key="11">
    <source>
        <dbReference type="Proteomes" id="UP000823736"/>
    </source>
</evidence>
<sequence length="450" mass="47991">MSSLQNKIADRTATVGVIGLGYVGLPLSQHFTDAGFDVVGFDVDEERVSRLRVGDSYVDDVDDDTLTETVARGFRPTADPAKLAGCDAFVLAVPTGVESGTPDMGAVRQATRTVAEYAPDRDVLFVCSSTVYPGAADEVIRPALENSGRIPGDDILVSVVPERLNPGGEYDFEEIPLVVGADSVRERETAQALFDSVVAETVPVGETITAESAKMIENTYRMVNIAFANQFAEFAENAGVDAWEAIDAAGTKPFGFQKFTPGPGVGGHCIPVDPQYLTWRAKQTGTGLSLVDNAIEVNEAVPSRVFGQIKTALSAHGTDLDDASVVVLGMSYKPNVGDIRNSPALDICELLINAGASIHPVDPHVDEAVIVDERYEPASAIDRGTLRSADIALFLVNHDKFDTDKIAEDSNLIFDAQNAVPEYNDTPVVRLGDGNSEVSSSSLKSPVSRR</sequence>
<dbReference type="InterPro" id="IPR028359">
    <property type="entry name" value="UDP_ManNAc/GlcNAc_DH"/>
</dbReference>
<dbReference type="GO" id="GO:0089714">
    <property type="term" value="F:UDP-N-acetyl-D-mannosamine dehydrogenase activity"/>
    <property type="evidence" value="ECO:0007669"/>
    <property type="project" value="UniProtKB-EC"/>
</dbReference>
<dbReference type="Pfam" id="PF00984">
    <property type="entry name" value="UDPG_MGDP_dh"/>
    <property type="match status" value="1"/>
</dbReference>
<dbReference type="Proteomes" id="UP000823736">
    <property type="component" value="Unassembled WGS sequence"/>
</dbReference>
<evidence type="ECO:0000259" key="9">
    <source>
        <dbReference type="SMART" id="SM00984"/>
    </source>
</evidence>
<dbReference type="GO" id="GO:0000271">
    <property type="term" value="P:polysaccharide biosynthetic process"/>
    <property type="evidence" value="ECO:0007669"/>
    <property type="project" value="InterPro"/>
</dbReference>
<evidence type="ECO:0000256" key="3">
    <source>
        <dbReference type="ARBA" id="ARBA00023002"/>
    </source>
</evidence>
<dbReference type="SUPFAM" id="SSF52413">
    <property type="entry name" value="UDP-glucose/GDP-mannose dehydrogenase C-terminal domain"/>
    <property type="match status" value="1"/>
</dbReference>
<evidence type="ECO:0000256" key="4">
    <source>
        <dbReference type="ARBA" id="ARBA00023027"/>
    </source>
</evidence>
<dbReference type="SUPFAM" id="SSF48179">
    <property type="entry name" value="6-phosphogluconate dehydrogenase C-terminal domain-like"/>
    <property type="match status" value="1"/>
</dbReference>